<evidence type="ECO:0000313" key="4">
    <source>
        <dbReference type="Proteomes" id="UP000663828"/>
    </source>
</evidence>
<feature type="region of interest" description="Disordered" evidence="1">
    <location>
        <begin position="721"/>
        <end position="783"/>
    </location>
</feature>
<feature type="compositionally biased region" description="Gly residues" evidence="1">
    <location>
        <begin position="34"/>
        <end position="57"/>
    </location>
</feature>
<dbReference type="Proteomes" id="UP000663828">
    <property type="component" value="Unassembled WGS sequence"/>
</dbReference>
<dbReference type="Proteomes" id="UP000663852">
    <property type="component" value="Unassembled WGS sequence"/>
</dbReference>
<evidence type="ECO:0000313" key="2">
    <source>
        <dbReference type="EMBL" id="CAF1289493.1"/>
    </source>
</evidence>
<feature type="compositionally biased region" description="Polar residues" evidence="1">
    <location>
        <begin position="593"/>
        <end position="620"/>
    </location>
</feature>
<feature type="compositionally biased region" description="Gly residues" evidence="1">
    <location>
        <begin position="125"/>
        <end position="142"/>
    </location>
</feature>
<feature type="compositionally biased region" description="Gly residues" evidence="1">
    <location>
        <begin position="291"/>
        <end position="308"/>
    </location>
</feature>
<feature type="compositionally biased region" description="Basic and acidic residues" evidence="1">
    <location>
        <begin position="143"/>
        <end position="154"/>
    </location>
</feature>
<feature type="compositionally biased region" description="Basic and acidic residues" evidence="1">
    <location>
        <begin position="210"/>
        <end position="249"/>
    </location>
</feature>
<feature type="region of interest" description="Disordered" evidence="1">
    <location>
        <begin position="28"/>
        <end position="631"/>
    </location>
</feature>
<feature type="compositionally biased region" description="Polar residues" evidence="1">
    <location>
        <begin position="744"/>
        <end position="754"/>
    </location>
</feature>
<proteinExistence type="predicted"/>
<comment type="caution">
    <text evidence="2">The sequence shown here is derived from an EMBL/GenBank/DDBJ whole genome shotgun (WGS) entry which is preliminary data.</text>
</comment>
<feature type="compositionally biased region" description="Polar residues" evidence="1">
    <location>
        <begin position="769"/>
        <end position="783"/>
    </location>
</feature>
<dbReference type="EMBL" id="CAJNOR010002843">
    <property type="protein sequence ID" value="CAF1347480.1"/>
    <property type="molecule type" value="Genomic_DNA"/>
</dbReference>
<protein>
    <submittedName>
        <fullName evidence="2">Uncharacterized protein</fullName>
    </submittedName>
</protein>
<feature type="compositionally biased region" description="Basic and acidic residues" evidence="1">
    <location>
        <begin position="441"/>
        <end position="454"/>
    </location>
</feature>
<keyword evidence="4" id="KW-1185">Reference proteome</keyword>
<dbReference type="OrthoDB" id="10064862at2759"/>
<evidence type="ECO:0000256" key="1">
    <source>
        <dbReference type="SAM" id="MobiDB-lite"/>
    </source>
</evidence>
<feature type="compositionally biased region" description="Low complexity" evidence="1">
    <location>
        <begin position="518"/>
        <end position="527"/>
    </location>
</feature>
<organism evidence="2 5">
    <name type="scientific">Adineta ricciae</name>
    <name type="common">Rotifer</name>
    <dbReference type="NCBI Taxonomy" id="249248"/>
    <lineage>
        <taxon>Eukaryota</taxon>
        <taxon>Metazoa</taxon>
        <taxon>Spiralia</taxon>
        <taxon>Gnathifera</taxon>
        <taxon>Rotifera</taxon>
        <taxon>Eurotatoria</taxon>
        <taxon>Bdelloidea</taxon>
        <taxon>Adinetida</taxon>
        <taxon>Adinetidae</taxon>
        <taxon>Adineta</taxon>
    </lineage>
</organism>
<feature type="compositionally biased region" description="Basic and acidic residues" evidence="1">
    <location>
        <begin position="262"/>
        <end position="288"/>
    </location>
</feature>
<feature type="compositionally biased region" description="Basic and acidic residues" evidence="1">
    <location>
        <begin position="346"/>
        <end position="356"/>
    </location>
</feature>
<name>A0A815D6N6_ADIRI</name>
<dbReference type="EMBL" id="CAJNOJ010000207">
    <property type="protein sequence ID" value="CAF1289493.1"/>
    <property type="molecule type" value="Genomic_DNA"/>
</dbReference>
<sequence>MSSHHRSGGPPSLMDDVHDFDRNFHSHRFEDNRGGYGRGGGVGMRGRGGEGGGMRGRGGHDGGFGHRGGSRGGRGDFHQHDRFNNNHNQFNRPNDDQRSGQSKVPSLFDVEQQQPSRPFDRDFNRGGGGGRGRMPYPRGGGASRRDSFPDDRNRSLGNKPTMGEGPPSLLDFGSEKAALPSNASNNSLPSLLSVQVESSDTPPTGSDMNKSSDTHNEHHHHGDDNSSIRSDHSSHRDNQGRYRDRDSQRPGRGGFDRSSSFNRDRSRSPRDRHSHSRDDHSFGDDHRRNGGRGGRGGGNDHFGRGGRGAGHHNNSREPHQSRFGPDNNQPPRHDRREGGRGGNRGGFHDRQRDMNPHHHHHHHSSEQLPPDNHPFNRNGRPNYDGALSQNRPFQESFQHGNYDPMGPPQQNRPSLLPPAVSNRPDFYPPNSNNSSYSQPHTRSDGRPSRFSDRQDDYDDNQPLTKPNFSLPNVTVTTAPLYFNQPTNPTFSQARPPMMSTFSSQQGVPPQAQQPPPFGWGNQQQQQQQPPPPQQGGPNTYMNQALASIAASSQSNPNMPTAQSSNPFYGNNNDFHRQPLPPSANQHYPGMPHPSQTGGKPSIANTQSNPSLAPPQSQMPPSTAGANPAANANNAEAWQQYYQQYWQYMQQQQQQQQQQQTGVQPPTTLTNTPQQFPQGLAVNSSSATSNTQDAASSQANTNAWTQYWMQCQAYMQQQQQQQQQQQSQSQNPSTTTPATITAPSQLYSQSAGKQQASLSNSASNANSLSGTPVSNWQTWFNPKG</sequence>
<feature type="compositionally biased region" description="Polar residues" evidence="1">
    <location>
        <begin position="680"/>
        <end position="696"/>
    </location>
</feature>
<feature type="compositionally biased region" description="Basic and acidic residues" evidence="1">
    <location>
        <begin position="73"/>
        <end position="84"/>
    </location>
</feature>
<feature type="compositionally biased region" description="Low complexity" evidence="1">
    <location>
        <begin position="652"/>
        <end position="677"/>
    </location>
</feature>
<evidence type="ECO:0000313" key="5">
    <source>
        <dbReference type="Proteomes" id="UP000663852"/>
    </source>
</evidence>
<feature type="compositionally biased region" description="Polar residues" evidence="1">
    <location>
        <begin position="195"/>
        <end position="209"/>
    </location>
</feature>
<feature type="compositionally biased region" description="Low complexity" evidence="1">
    <location>
        <begin position="543"/>
        <end position="554"/>
    </location>
</feature>
<evidence type="ECO:0000313" key="3">
    <source>
        <dbReference type="EMBL" id="CAF1347480.1"/>
    </source>
</evidence>
<feature type="region of interest" description="Disordered" evidence="1">
    <location>
        <begin position="652"/>
        <end position="696"/>
    </location>
</feature>
<dbReference type="AlphaFoldDB" id="A0A815D6N6"/>
<gene>
    <name evidence="2" type="ORF">EDS130_LOCUS30006</name>
    <name evidence="3" type="ORF">XAT740_LOCUS31298</name>
</gene>
<feature type="compositionally biased region" description="Low complexity" evidence="1">
    <location>
        <begin position="755"/>
        <end position="768"/>
    </location>
</feature>
<feature type="compositionally biased region" description="Polar residues" evidence="1">
    <location>
        <begin position="555"/>
        <end position="572"/>
    </location>
</feature>
<feature type="compositionally biased region" description="Low complexity" evidence="1">
    <location>
        <begin position="721"/>
        <end position="743"/>
    </location>
</feature>
<feature type="compositionally biased region" description="Polar residues" evidence="1">
    <location>
        <begin position="387"/>
        <end position="399"/>
    </location>
</feature>
<feature type="compositionally biased region" description="Low complexity" evidence="1">
    <location>
        <begin position="177"/>
        <end position="193"/>
    </location>
</feature>
<accession>A0A815D6N6</accession>
<reference evidence="2" key="1">
    <citation type="submission" date="2021-02" db="EMBL/GenBank/DDBJ databases">
        <authorList>
            <person name="Nowell W R."/>
        </authorList>
    </citation>
    <scope>NUCLEOTIDE SEQUENCE</scope>
</reference>
<feature type="compositionally biased region" description="Low complexity" evidence="1">
    <location>
        <begin position="428"/>
        <end position="437"/>
    </location>
</feature>
<feature type="compositionally biased region" description="Polar residues" evidence="1">
    <location>
        <begin position="461"/>
        <end position="492"/>
    </location>
</feature>